<keyword evidence="4 7" id="KW-0133">Cell shape</keyword>
<evidence type="ECO:0000313" key="9">
    <source>
        <dbReference type="EMBL" id="THD85452.1"/>
    </source>
</evidence>
<dbReference type="Proteomes" id="UP000309450">
    <property type="component" value="Unassembled WGS sequence"/>
</dbReference>
<protein>
    <recommendedName>
        <fullName evidence="8">L,D-TPase catalytic domain-containing protein</fullName>
    </recommendedName>
</protein>
<dbReference type="InterPro" id="IPR005490">
    <property type="entry name" value="LD_TPept_cat_dom"/>
</dbReference>
<reference evidence="9 10" key="1">
    <citation type="submission" date="2019-04" db="EMBL/GenBank/DDBJ databases">
        <title>Draft genome sequence of Gemmobacter aestuarii sp. nov.</title>
        <authorList>
            <person name="Hameed A."/>
            <person name="Lin S.-Y."/>
            <person name="Shahina M."/>
            <person name="Lai W.-A."/>
            <person name="Young C.-C."/>
        </authorList>
    </citation>
    <scope>NUCLEOTIDE SEQUENCE [LARGE SCALE GENOMIC DNA]</scope>
    <source>
        <strain evidence="9 10">CC-PW-75</strain>
    </source>
</reference>
<accession>A0A4V6RS38</accession>
<dbReference type="GO" id="GO:0009252">
    <property type="term" value="P:peptidoglycan biosynthetic process"/>
    <property type="evidence" value="ECO:0007669"/>
    <property type="project" value="UniProtKB-UniPathway"/>
</dbReference>
<organism evidence="9 10">
    <name type="scientific">Aliigemmobacter aestuarii</name>
    <dbReference type="NCBI Taxonomy" id="1445661"/>
    <lineage>
        <taxon>Bacteria</taxon>
        <taxon>Pseudomonadati</taxon>
        <taxon>Pseudomonadota</taxon>
        <taxon>Alphaproteobacteria</taxon>
        <taxon>Rhodobacterales</taxon>
        <taxon>Paracoccaceae</taxon>
        <taxon>Aliigemmobacter</taxon>
    </lineage>
</organism>
<keyword evidence="3" id="KW-0808">Transferase</keyword>
<feature type="active site" description="Proton donor/acceptor" evidence="7">
    <location>
        <position position="123"/>
    </location>
</feature>
<dbReference type="SUPFAM" id="SSF141523">
    <property type="entry name" value="L,D-transpeptidase catalytic domain-like"/>
    <property type="match status" value="1"/>
</dbReference>
<sequence length="170" mass="19048">MWLGRIFLMLAVVLGLSACGGSKFRTYDGPEVTSIQVHKSARKMYLLHNDEVLQTYDIALGRVPEGHKQFEGDGKTPEGTYWIDRRNPRSEFHLSIGISYPNEADRAYASSMGKPPGGDIFIHGHTGTKNPRTGKKNRGDWTEGCIAVKDREMEEIYAMVRNGTIIHILP</sequence>
<evidence type="ECO:0000259" key="8">
    <source>
        <dbReference type="PROSITE" id="PS52029"/>
    </source>
</evidence>
<dbReference type="AlphaFoldDB" id="A0A4V6RS38"/>
<evidence type="ECO:0000256" key="3">
    <source>
        <dbReference type="ARBA" id="ARBA00022679"/>
    </source>
</evidence>
<dbReference type="PANTHER" id="PTHR36699">
    <property type="entry name" value="LD-TRANSPEPTIDASE"/>
    <property type="match status" value="1"/>
</dbReference>
<dbReference type="Pfam" id="PF03734">
    <property type="entry name" value="YkuD"/>
    <property type="match status" value="1"/>
</dbReference>
<dbReference type="UniPathway" id="UPA00219"/>
<feature type="active site" description="Nucleophile" evidence="7">
    <location>
        <position position="145"/>
    </location>
</feature>
<dbReference type="PROSITE" id="PS51257">
    <property type="entry name" value="PROKAR_LIPOPROTEIN"/>
    <property type="match status" value="1"/>
</dbReference>
<dbReference type="PROSITE" id="PS52029">
    <property type="entry name" value="LD_TPASE"/>
    <property type="match status" value="1"/>
</dbReference>
<evidence type="ECO:0000313" key="10">
    <source>
        <dbReference type="Proteomes" id="UP000309450"/>
    </source>
</evidence>
<comment type="pathway">
    <text evidence="1 7">Cell wall biogenesis; peptidoglycan biosynthesis.</text>
</comment>
<evidence type="ECO:0000256" key="5">
    <source>
        <dbReference type="ARBA" id="ARBA00022984"/>
    </source>
</evidence>
<keyword evidence="6 7" id="KW-0961">Cell wall biogenesis/degradation</keyword>
<dbReference type="EMBL" id="SSND01000001">
    <property type="protein sequence ID" value="THD85452.1"/>
    <property type="molecule type" value="Genomic_DNA"/>
</dbReference>
<evidence type="ECO:0000256" key="7">
    <source>
        <dbReference type="PROSITE-ProRule" id="PRU01373"/>
    </source>
</evidence>
<dbReference type="GO" id="GO:0016740">
    <property type="term" value="F:transferase activity"/>
    <property type="evidence" value="ECO:0007669"/>
    <property type="project" value="UniProtKB-KW"/>
</dbReference>
<dbReference type="OrthoDB" id="9809748at2"/>
<dbReference type="CDD" id="cd16913">
    <property type="entry name" value="YkuD_like"/>
    <property type="match status" value="1"/>
</dbReference>
<dbReference type="GO" id="GO:0008360">
    <property type="term" value="P:regulation of cell shape"/>
    <property type="evidence" value="ECO:0007669"/>
    <property type="project" value="UniProtKB-UniRule"/>
</dbReference>
<evidence type="ECO:0000256" key="4">
    <source>
        <dbReference type="ARBA" id="ARBA00022960"/>
    </source>
</evidence>
<keyword evidence="10" id="KW-1185">Reference proteome</keyword>
<evidence type="ECO:0000256" key="6">
    <source>
        <dbReference type="ARBA" id="ARBA00023316"/>
    </source>
</evidence>
<name>A0A4V6RS38_9RHOB</name>
<gene>
    <name evidence="9" type="ORF">E7811_07075</name>
</gene>
<feature type="domain" description="L,D-TPase catalytic" evidence="8">
    <location>
        <begin position="33"/>
        <end position="169"/>
    </location>
</feature>
<evidence type="ECO:0000256" key="2">
    <source>
        <dbReference type="ARBA" id="ARBA00005992"/>
    </source>
</evidence>
<comment type="caution">
    <text evidence="9">The sequence shown here is derived from an EMBL/GenBank/DDBJ whole genome shotgun (WGS) entry which is preliminary data.</text>
</comment>
<proteinExistence type="inferred from homology"/>
<dbReference type="InterPro" id="IPR038063">
    <property type="entry name" value="Transpep_catalytic_dom"/>
</dbReference>
<dbReference type="Gene3D" id="2.40.440.10">
    <property type="entry name" value="L,D-transpeptidase catalytic domain-like"/>
    <property type="match status" value="1"/>
</dbReference>
<comment type="similarity">
    <text evidence="2">Belongs to the YkuD family.</text>
</comment>
<dbReference type="GO" id="GO:0004180">
    <property type="term" value="F:carboxypeptidase activity"/>
    <property type="evidence" value="ECO:0007669"/>
    <property type="project" value="UniProtKB-ARBA"/>
</dbReference>
<dbReference type="PANTHER" id="PTHR36699:SF1">
    <property type="entry name" value="L,D-TRANSPEPTIDASE YAFK-RELATED"/>
    <property type="match status" value="1"/>
</dbReference>
<evidence type="ECO:0000256" key="1">
    <source>
        <dbReference type="ARBA" id="ARBA00004752"/>
    </source>
</evidence>
<dbReference type="GO" id="GO:0071555">
    <property type="term" value="P:cell wall organization"/>
    <property type="evidence" value="ECO:0007669"/>
    <property type="project" value="UniProtKB-UniRule"/>
</dbReference>
<keyword evidence="5 7" id="KW-0573">Peptidoglycan synthesis</keyword>